<dbReference type="Pfam" id="PF00459">
    <property type="entry name" value="Inositol_P"/>
    <property type="match status" value="1"/>
</dbReference>
<sequence length="274" mass="30701">MLHDEQLQQLMELIQGVAQPHVLQHYRMLRTQDIQTKTSATDLVTIVDQRIEQQLTEQLQRYYPQALIIGEEAISRDPYRLDALKHASLAFIIDPIDGTWNFANQLSVFGVIVAVVCHGACEHALLYDPLQNDWQLATRGKGAFYQNAQGEKRPLTVSDRANLAQMSGFVSLFSFNQAMQLHLAPQLAGFARLMAFGCSFFEYRLLAGGQADFLIARDPKVWDHAAGLLLLQEAGGYSAFSDGEPYYPTRNRGLLLCANSAASWQALMAHFQLI</sequence>
<dbReference type="InterPro" id="IPR000760">
    <property type="entry name" value="Inositol_monophosphatase-like"/>
</dbReference>
<comment type="caution">
    <text evidence="5">The sequence shown here is derived from an EMBL/GenBank/DDBJ whole genome shotgun (WGS) entry which is preliminary data.</text>
</comment>
<gene>
    <name evidence="5" type="ORF">ABUE30_05935</name>
</gene>
<dbReference type="PANTHER" id="PTHR20854">
    <property type="entry name" value="INOSITOL MONOPHOSPHATASE"/>
    <property type="match status" value="1"/>
</dbReference>
<dbReference type="Gene3D" id="3.30.540.10">
    <property type="entry name" value="Fructose-1,6-Bisphosphatase, subunit A, domain 1"/>
    <property type="match status" value="1"/>
</dbReference>
<dbReference type="PRINTS" id="PR00377">
    <property type="entry name" value="IMPHPHTASES"/>
</dbReference>
<keyword evidence="2" id="KW-0479">Metal-binding</keyword>
<evidence type="ECO:0000256" key="2">
    <source>
        <dbReference type="ARBA" id="ARBA00022723"/>
    </source>
</evidence>
<evidence type="ECO:0000256" key="3">
    <source>
        <dbReference type="ARBA" id="ARBA00022801"/>
    </source>
</evidence>
<evidence type="ECO:0000256" key="4">
    <source>
        <dbReference type="ARBA" id="ARBA00022842"/>
    </source>
</evidence>
<keyword evidence="3" id="KW-0378">Hydrolase</keyword>
<evidence type="ECO:0000313" key="6">
    <source>
        <dbReference type="Proteomes" id="UP001629953"/>
    </source>
</evidence>
<dbReference type="Proteomes" id="UP001629953">
    <property type="component" value="Unassembled WGS sequence"/>
</dbReference>
<dbReference type="InterPro" id="IPR020550">
    <property type="entry name" value="Inositol_monophosphatase_CS"/>
</dbReference>
<dbReference type="InterPro" id="IPR020583">
    <property type="entry name" value="Inositol_monoP_metal-BS"/>
</dbReference>
<dbReference type="SUPFAM" id="SSF56655">
    <property type="entry name" value="Carbohydrate phosphatase"/>
    <property type="match status" value="1"/>
</dbReference>
<keyword evidence="6" id="KW-1185">Reference proteome</keyword>
<dbReference type="CDD" id="cd01637">
    <property type="entry name" value="IMPase_like"/>
    <property type="match status" value="1"/>
</dbReference>
<keyword evidence="4" id="KW-0460">Magnesium</keyword>
<evidence type="ECO:0000256" key="1">
    <source>
        <dbReference type="ARBA" id="ARBA00009759"/>
    </source>
</evidence>
<dbReference type="Gene3D" id="3.40.190.80">
    <property type="match status" value="1"/>
</dbReference>
<dbReference type="PROSITE" id="PS00629">
    <property type="entry name" value="IMP_1"/>
    <property type="match status" value="1"/>
</dbReference>
<proteinExistence type="inferred from homology"/>
<dbReference type="PROSITE" id="PS00630">
    <property type="entry name" value="IMP_2"/>
    <property type="match status" value="1"/>
</dbReference>
<dbReference type="RefSeq" id="WP_408622793.1">
    <property type="nucleotide sequence ID" value="NZ_JBEQCT010000002.1"/>
</dbReference>
<name>A0ABW9G4L0_9GAMM</name>
<protein>
    <submittedName>
        <fullName evidence="5">Inositol monophosphatase</fullName>
    </submittedName>
</protein>
<reference evidence="5 6" key="1">
    <citation type="journal article" date="2013" name="Int. J. Syst. Evol. Microbiol.">
        <title>Celerinatantimonas yamalensis sp. nov., a cold-adapted diazotrophic bacterium from a cold permafrost brine.</title>
        <authorList>
            <person name="Shcherbakova V."/>
            <person name="Chuvilskaya N."/>
            <person name="Rivkina E."/>
            <person name="Demidov N."/>
            <person name="Uchaeva V."/>
            <person name="Suetin S."/>
            <person name="Suzina N."/>
            <person name="Gilichinsky D."/>
        </authorList>
    </citation>
    <scope>NUCLEOTIDE SEQUENCE [LARGE SCALE GENOMIC DNA]</scope>
    <source>
        <strain evidence="5 6">C7</strain>
    </source>
</reference>
<dbReference type="PANTHER" id="PTHR20854:SF4">
    <property type="entry name" value="INOSITOL-1-MONOPHOSPHATASE-RELATED"/>
    <property type="match status" value="1"/>
</dbReference>
<organism evidence="5 6">
    <name type="scientific">Celerinatantimonas yamalensis</name>
    <dbReference type="NCBI Taxonomy" id="559956"/>
    <lineage>
        <taxon>Bacteria</taxon>
        <taxon>Pseudomonadati</taxon>
        <taxon>Pseudomonadota</taxon>
        <taxon>Gammaproteobacteria</taxon>
        <taxon>Celerinatantimonadaceae</taxon>
        <taxon>Celerinatantimonas</taxon>
    </lineage>
</organism>
<accession>A0ABW9G4L0</accession>
<comment type="similarity">
    <text evidence="1">Belongs to the inositol monophosphatase superfamily.</text>
</comment>
<evidence type="ECO:0000313" key="5">
    <source>
        <dbReference type="EMBL" id="MFM2484609.1"/>
    </source>
</evidence>
<dbReference type="EMBL" id="JBEQCT010000002">
    <property type="protein sequence ID" value="MFM2484609.1"/>
    <property type="molecule type" value="Genomic_DNA"/>
</dbReference>